<dbReference type="Proteomes" id="UP000041254">
    <property type="component" value="Unassembled WGS sequence"/>
</dbReference>
<reference evidence="1 2" key="1">
    <citation type="submission" date="2014-11" db="EMBL/GenBank/DDBJ databases">
        <authorList>
            <person name="Zhu J."/>
            <person name="Qi W."/>
            <person name="Song R."/>
        </authorList>
    </citation>
    <scope>NUCLEOTIDE SEQUENCE [LARGE SCALE GENOMIC DNA]</scope>
</reference>
<dbReference type="AlphaFoldDB" id="A0A0G4G817"/>
<evidence type="ECO:0000313" key="2">
    <source>
        <dbReference type="Proteomes" id="UP000041254"/>
    </source>
</evidence>
<gene>
    <name evidence="1" type="ORF">Vbra_3241</name>
</gene>
<proteinExistence type="predicted"/>
<organism evidence="1 2">
    <name type="scientific">Vitrella brassicaformis (strain CCMP3155)</name>
    <dbReference type="NCBI Taxonomy" id="1169540"/>
    <lineage>
        <taxon>Eukaryota</taxon>
        <taxon>Sar</taxon>
        <taxon>Alveolata</taxon>
        <taxon>Colpodellida</taxon>
        <taxon>Vitrellaceae</taxon>
        <taxon>Vitrella</taxon>
    </lineage>
</organism>
<dbReference type="VEuPathDB" id="CryptoDB:Vbra_3241"/>
<name>A0A0G4G817_VITBC</name>
<protein>
    <submittedName>
        <fullName evidence="1">Uncharacterized protein</fullName>
    </submittedName>
</protein>
<accession>A0A0G4G817</accession>
<dbReference type="InParanoid" id="A0A0G4G817"/>
<evidence type="ECO:0000313" key="1">
    <source>
        <dbReference type="EMBL" id="CEM24966.1"/>
    </source>
</evidence>
<dbReference type="EMBL" id="CDMY01000592">
    <property type="protein sequence ID" value="CEM24966.1"/>
    <property type="molecule type" value="Genomic_DNA"/>
</dbReference>
<sequence length="86" mass="9373">MIEIHIISVPAELEPADAADLVRSGLTSLLNAGVRGLRRVRLGLGVHDDLGDAIWQVLADDTSIGDFTIRHWRDSEEIVLEATRGS</sequence>
<keyword evidence="2" id="KW-1185">Reference proteome</keyword>